<dbReference type="SUPFAM" id="SSF53187">
    <property type="entry name" value="Zn-dependent exopeptidases"/>
    <property type="match status" value="1"/>
</dbReference>
<comment type="catalytic activity">
    <reaction evidence="10">
        <text>Releases a C-terminal residue, which may be hydrophobic or positively charged.</text>
        <dbReference type="EC" id="3.4.17.18"/>
    </reaction>
</comment>
<dbReference type="PROSITE" id="PS52035">
    <property type="entry name" value="PEPTIDASE_M14"/>
    <property type="match status" value="1"/>
</dbReference>
<evidence type="ECO:0000313" key="17">
    <source>
        <dbReference type="EMBL" id="MDA0162724.1"/>
    </source>
</evidence>
<dbReference type="Gene3D" id="3.40.630.10">
    <property type="entry name" value="Zn peptidases"/>
    <property type="match status" value="1"/>
</dbReference>
<evidence type="ECO:0000256" key="14">
    <source>
        <dbReference type="PROSITE-ProRule" id="PRU01379"/>
    </source>
</evidence>
<evidence type="ECO:0000256" key="11">
    <source>
        <dbReference type="ARBA" id="ARBA00055464"/>
    </source>
</evidence>
<reference evidence="17" key="1">
    <citation type="submission" date="2022-10" db="EMBL/GenBank/DDBJ databases">
        <title>The WGS of Solirubrobacter ginsenosidimutans DSM 21036.</title>
        <authorList>
            <person name="Jiang Z."/>
        </authorList>
    </citation>
    <scope>NUCLEOTIDE SEQUENCE</scope>
    <source>
        <strain evidence="17">DSM 21036</strain>
    </source>
</reference>
<evidence type="ECO:0000256" key="7">
    <source>
        <dbReference type="ARBA" id="ARBA00022801"/>
    </source>
</evidence>
<dbReference type="FunFam" id="3.40.630.10:FF:000084">
    <property type="entry name" value="Carboxypeptidase B2"/>
    <property type="match status" value="1"/>
</dbReference>
<protein>
    <recommendedName>
        <fullName evidence="13">Zinc carboxypeptidase</fullName>
        <ecNumber evidence="12">3.4.17.18</ecNumber>
    </recommendedName>
</protein>
<dbReference type="Proteomes" id="UP001149140">
    <property type="component" value="Unassembled WGS sequence"/>
</dbReference>
<dbReference type="EMBL" id="JAPDOD010000020">
    <property type="protein sequence ID" value="MDA0162724.1"/>
    <property type="molecule type" value="Genomic_DNA"/>
</dbReference>
<organism evidence="17 18">
    <name type="scientific">Solirubrobacter ginsenosidimutans</name>
    <dbReference type="NCBI Taxonomy" id="490573"/>
    <lineage>
        <taxon>Bacteria</taxon>
        <taxon>Bacillati</taxon>
        <taxon>Actinomycetota</taxon>
        <taxon>Thermoleophilia</taxon>
        <taxon>Solirubrobacterales</taxon>
        <taxon>Solirubrobacteraceae</taxon>
        <taxon>Solirubrobacter</taxon>
    </lineage>
</organism>
<evidence type="ECO:0000256" key="9">
    <source>
        <dbReference type="ARBA" id="ARBA00023049"/>
    </source>
</evidence>
<dbReference type="GO" id="GO:0004181">
    <property type="term" value="F:metallocarboxypeptidase activity"/>
    <property type="evidence" value="ECO:0007669"/>
    <property type="project" value="InterPro"/>
</dbReference>
<feature type="compositionally biased region" description="Basic residues" evidence="15">
    <location>
        <begin position="313"/>
        <end position="325"/>
    </location>
</feature>
<evidence type="ECO:0000313" key="18">
    <source>
        <dbReference type="Proteomes" id="UP001149140"/>
    </source>
</evidence>
<feature type="compositionally biased region" description="Low complexity" evidence="15">
    <location>
        <begin position="267"/>
        <end position="285"/>
    </location>
</feature>
<gene>
    <name evidence="17" type="ORF">OM076_20800</name>
</gene>
<evidence type="ECO:0000259" key="16">
    <source>
        <dbReference type="PROSITE" id="PS52035"/>
    </source>
</evidence>
<comment type="similarity">
    <text evidence="2 14">Belongs to the peptidase M14 family.</text>
</comment>
<proteinExistence type="inferred from homology"/>
<keyword evidence="5" id="KW-0479">Metal-binding</keyword>
<keyword evidence="4" id="KW-0645">Protease</keyword>
<feature type="active site" description="Proton donor/acceptor" evidence="14">
    <location>
        <position position="261"/>
    </location>
</feature>
<dbReference type="SMART" id="SM00631">
    <property type="entry name" value="Zn_pept"/>
    <property type="match status" value="1"/>
</dbReference>
<keyword evidence="3 17" id="KW-0121">Carboxypeptidase</keyword>
<keyword evidence="9" id="KW-0482">Metalloprotease</keyword>
<evidence type="ECO:0000256" key="10">
    <source>
        <dbReference type="ARBA" id="ARBA00050859"/>
    </source>
</evidence>
<evidence type="ECO:0000256" key="12">
    <source>
        <dbReference type="ARBA" id="ARBA00066554"/>
    </source>
</evidence>
<comment type="function">
    <text evidence="11">Carboxypeptidase that possesses the specificities of both mammalian Cpase A and B. Thus shows broad substrate specificity, being able to cleave Cbz-Gly-Leu, Cbz-Gly-Val, Cbz-Gly-Phe, Cbz-Gly-Lys and Bz-Gly-Arg in vitro.</text>
</comment>
<name>A0A9X3MU36_9ACTN</name>
<feature type="domain" description="Peptidase M14" evidence="16">
    <location>
        <begin position="1"/>
        <end position="283"/>
    </location>
</feature>
<dbReference type="PRINTS" id="PR00765">
    <property type="entry name" value="CRBOXYPTASEA"/>
</dbReference>
<evidence type="ECO:0000256" key="8">
    <source>
        <dbReference type="ARBA" id="ARBA00022833"/>
    </source>
</evidence>
<evidence type="ECO:0000256" key="2">
    <source>
        <dbReference type="ARBA" id="ARBA00005988"/>
    </source>
</evidence>
<comment type="caution">
    <text evidence="17">The sequence shown here is derived from an EMBL/GenBank/DDBJ whole genome shotgun (WGS) entry which is preliminary data.</text>
</comment>
<sequence length="325" mass="36002">MKYYDMLAAANPTLVKREVYGQSLLGTDLVAYKVTAGANTVADGAKPGVMFHGAQHAREWISAEVVRRGYQYFLEHATDAASGIPAVLAATETWFIPVLNPDGYDYTFQTRATRLWRKNLRDNNNNGTIASGDGIDTNRNFSEKWRYDNEGASDTTSSDTYRGPSPESEPEVSSFHALMHRIKPEFYVDYHSYAKLVLYPIGWQVESYGGDTPLMEALAGNDQKPAVAGYDPDVGGELYTTNGEITDTMYLQENVMGYTVELDAGPARRSAARRPPVTPSAPTRAGSSSRTARPTCRTSSPATCRSCSTWPGPRRRRTTRRRTWP</sequence>
<feature type="region of interest" description="Disordered" evidence="15">
    <location>
        <begin position="266"/>
        <end position="325"/>
    </location>
</feature>
<dbReference type="Pfam" id="PF00246">
    <property type="entry name" value="Peptidase_M14"/>
    <property type="match status" value="1"/>
</dbReference>
<keyword evidence="8" id="KW-0862">Zinc</keyword>
<dbReference type="EC" id="3.4.17.18" evidence="12"/>
<accession>A0A9X3MU36</accession>
<feature type="region of interest" description="Disordered" evidence="15">
    <location>
        <begin position="148"/>
        <end position="172"/>
    </location>
</feature>
<evidence type="ECO:0000256" key="4">
    <source>
        <dbReference type="ARBA" id="ARBA00022670"/>
    </source>
</evidence>
<feature type="compositionally biased region" description="Polar residues" evidence="15">
    <location>
        <begin position="286"/>
        <end position="309"/>
    </location>
</feature>
<dbReference type="AlphaFoldDB" id="A0A9X3MU36"/>
<evidence type="ECO:0000256" key="13">
    <source>
        <dbReference type="ARBA" id="ARBA00074273"/>
    </source>
</evidence>
<dbReference type="GO" id="GO:0008270">
    <property type="term" value="F:zinc ion binding"/>
    <property type="evidence" value="ECO:0007669"/>
    <property type="project" value="InterPro"/>
</dbReference>
<dbReference type="InterPro" id="IPR000834">
    <property type="entry name" value="Peptidase_M14"/>
</dbReference>
<dbReference type="GO" id="GO:0006508">
    <property type="term" value="P:proteolysis"/>
    <property type="evidence" value="ECO:0007669"/>
    <property type="project" value="UniProtKB-KW"/>
</dbReference>
<keyword evidence="7" id="KW-0378">Hydrolase</keyword>
<evidence type="ECO:0000256" key="5">
    <source>
        <dbReference type="ARBA" id="ARBA00022723"/>
    </source>
</evidence>
<keyword evidence="18" id="KW-1185">Reference proteome</keyword>
<keyword evidence="6" id="KW-0732">Signal</keyword>
<evidence type="ECO:0000256" key="1">
    <source>
        <dbReference type="ARBA" id="ARBA00001947"/>
    </source>
</evidence>
<dbReference type="RefSeq" id="WP_270041961.1">
    <property type="nucleotide sequence ID" value="NZ_JAPDOD010000020.1"/>
</dbReference>
<comment type="cofactor">
    <cofactor evidence="1">
        <name>Zn(2+)</name>
        <dbReference type="ChEBI" id="CHEBI:29105"/>
    </cofactor>
</comment>
<dbReference type="GO" id="GO:0005615">
    <property type="term" value="C:extracellular space"/>
    <property type="evidence" value="ECO:0007669"/>
    <property type="project" value="TreeGrafter"/>
</dbReference>
<evidence type="ECO:0000256" key="6">
    <source>
        <dbReference type="ARBA" id="ARBA00022729"/>
    </source>
</evidence>
<dbReference type="PANTHER" id="PTHR11705">
    <property type="entry name" value="PROTEASE FAMILY M14 CARBOXYPEPTIDASE A,B"/>
    <property type="match status" value="1"/>
</dbReference>
<evidence type="ECO:0000256" key="15">
    <source>
        <dbReference type="SAM" id="MobiDB-lite"/>
    </source>
</evidence>
<evidence type="ECO:0000256" key="3">
    <source>
        <dbReference type="ARBA" id="ARBA00022645"/>
    </source>
</evidence>
<dbReference type="PANTHER" id="PTHR11705:SF143">
    <property type="entry name" value="SLL0236 PROTEIN"/>
    <property type="match status" value="1"/>
</dbReference>